<evidence type="ECO:0000313" key="4">
    <source>
        <dbReference type="EMBL" id="MCU4725519.1"/>
    </source>
</evidence>
<proteinExistence type="predicted"/>
<accession>A0AAE3LGE6</accession>
<reference evidence="4" key="1">
    <citation type="submission" date="2023-02" db="EMBL/GenBank/DDBJ databases">
        <title>Enrichment on poylsaccharides allowed isolation of novel metabolic and taxonomic groups of Haloarchaea.</title>
        <authorList>
            <person name="Sorokin D.Y."/>
            <person name="Elcheninov A.G."/>
            <person name="Khizhniak T.V."/>
            <person name="Kolganova T.V."/>
            <person name="Kublanov I.V."/>
        </authorList>
    </citation>
    <scope>NUCLEOTIDE SEQUENCE</scope>
    <source>
        <strain evidence="3 5">HArc-curdl5-1</strain>
        <strain evidence="4">HArc-curdl7</strain>
    </source>
</reference>
<dbReference type="Proteomes" id="UP001209746">
    <property type="component" value="Unassembled WGS sequence"/>
</dbReference>
<dbReference type="AlphaFoldDB" id="A0AAE3LGE6"/>
<keyword evidence="2" id="KW-0472">Membrane</keyword>
<feature type="transmembrane region" description="Helical" evidence="2">
    <location>
        <begin position="156"/>
        <end position="177"/>
    </location>
</feature>
<feature type="transmembrane region" description="Helical" evidence="2">
    <location>
        <begin position="70"/>
        <end position="89"/>
    </location>
</feature>
<sequence length="178" mass="20248">MTKDEEDLSEELRKRNGGDNPSQIALEEARLRFQEESERRNSVESKMGTILTVDAIIVSVVGLFENLTFLLIGAMAVALISVIIGIHGLRVRDYHTPGKDIDDYLQYIDDTPQPIRRKLMIAYMTSISGNEHTDDPEKFFKGNRTKNDEKYRNLRLCQYLTLASLGLILLHSALTLFC</sequence>
<evidence type="ECO:0000256" key="1">
    <source>
        <dbReference type="SAM" id="MobiDB-lite"/>
    </source>
</evidence>
<keyword evidence="5" id="KW-1185">Reference proteome</keyword>
<evidence type="ECO:0000313" key="5">
    <source>
        <dbReference type="Proteomes" id="UP001208186"/>
    </source>
</evidence>
<comment type="caution">
    <text evidence="4">The sequence shown here is derived from an EMBL/GenBank/DDBJ whole genome shotgun (WGS) entry which is preliminary data.</text>
</comment>
<evidence type="ECO:0000256" key="2">
    <source>
        <dbReference type="SAM" id="Phobius"/>
    </source>
</evidence>
<evidence type="ECO:0000313" key="3">
    <source>
        <dbReference type="EMBL" id="MCU4716876.1"/>
    </source>
</evidence>
<dbReference type="Proteomes" id="UP001208186">
    <property type="component" value="Unassembled WGS sequence"/>
</dbReference>
<name>A0AAE3LGE6_9EURY</name>
<protein>
    <submittedName>
        <fullName evidence="4">Uncharacterized protein</fullName>
    </submittedName>
</protein>
<dbReference type="RefSeq" id="WP_315907637.1">
    <property type="nucleotide sequence ID" value="NZ_JAOPKC010000001.1"/>
</dbReference>
<dbReference type="EMBL" id="JAOPKC010000001">
    <property type="protein sequence ID" value="MCU4716876.1"/>
    <property type="molecule type" value="Genomic_DNA"/>
</dbReference>
<evidence type="ECO:0000313" key="6">
    <source>
        <dbReference type="Proteomes" id="UP001209746"/>
    </source>
</evidence>
<keyword evidence="2" id="KW-1133">Transmembrane helix</keyword>
<keyword evidence="2" id="KW-0812">Transmembrane</keyword>
<feature type="region of interest" description="Disordered" evidence="1">
    <location>
        <begin position="1"/>
        <end position="22"/>
    </location>
</feature>
<dbReference type="EMBL" id="JAOPKD010000001">
    <property type="protein sequence ID" value="MCU4725519.1"/>
    <property type="molecule type" value="Genomic_DNA"/>
</dbReference>
<gene>
    <name evidence="4" type="ORF">OB914_00820</name>
    <name evidence="3" type="ORF">OB916_02200</name>
</gene>
<organism evidence="4 6">
    <name type="scientific">Halapricum hydrolyticum</name>
    <dbReference type="NCBI Taxonomy" id="2979991"/>
    <lineage>
        <taxon>Archaea</taxon>
        <taxon>Methanobacteriati</taxon>
        <taxon>Methanobacteriota</taxon>
        <taxon>Stenosarchaea group</taxon>
        <taxon>Halobacteria</taxon>
        <taxon>Halobacteriales</taxon>
        <taxon>Haloarculaceae</taxon>
        <taxon>Halapricum</taxon>
    </lineage>
</organism>